<proteinExistence type="predicted"/>
<sequence>MMRTNTKRVAAGLAAALTTTLAVTLPGSPAQAGEPFKNPDVGLVFYSSNPLEVVGRQAAPDDLCRPIPAKATWTIDWNNAFPNGVVGYTNADCSGEPRFYIDTFHSWPENYLLSYKSL</sequence>
<protein>
    <recommendedName>
        <fullName evidence="4">Peptidase inhibitor family I36</fullName>
    </recommendedName>
</protein>
<dbReference type="AlphaFoldDB" id="A0A2T0RDU7"/>
<evidence type="ECO:0000256" key="1">
    <source>
        <dbReference type="SAM" id="SignalP"/>
    </source>
</evidence>
<organism evidence="2 3">
    <name type="scientific">Pseudosporangium ferrugineum</name>
    <dbReference type="NCBI Taxonomy" id="439699"/>
    <lineage>
        <taxon>Bacteria</taxon>
        <taxon>Bacillati</taxon>
        <taxon>Actinomycetota</taxon>
        <taxon>Actinomycetes</taxon>
        <taxon>Micromonosporales</taxon>
        <taxon>Micromonosporaceae</taxon>
        <taxon>Pseudosporangium</taxon>
    </lineage>
</organism>
<feature type="signal peptide" evidence="1">
    <location>
        <begin position="1"/>
        <end position="32"/>
    </location>
</feature>
<dbReference type="Proteomes" id="UP000239209">
    <property type="component" value="Unassembled WGS sequence"/>
</dbReference>
<keyword evidence="3" id="KW-1185">Reference proteome</keyword>
<evidence type="ECO:0000313" key="3">
    <source>
        <dbReference type="Proteomes" id="UP000239209"/>
    </source>
</evidence>
<accession>A0A2T0RDU7</accession>
<dbReference type="EMBL" id="PVZG01000036">
    <property type="protein sequence ID" value="PRY19280.1"/>
    <property type="molecule type" value="Genomic_DNA"/>
</dbReference>
<name>A0A2T0RDU7_9ACTN</name>
<feature type="chain" id="PRO_5015659096" description="Peptidase inhibitor family I36" evidence="1">
    <location>
        <begin position="33"/>
        <end position="118"/>
    </location>
</feature>
<reference evidence="2 3" key="1">
    <citation type="submission" date="2018-03" db="EMBL/GenBank/DDBJ databases">
        <title>Genomic Encyclopedia of Archaeal and Bacterial Type Strains, Phase II (KMG-II): from individual species to whole genera.</title>
        <authorList>
            <person name="Goeker M."/>
        </authorList>
    </citation>
    <scope>NUCLEOTIDE SEQUENCE [LARGE SCALE GENOMIC DNA]</scope>
    <source>
        <strain evidence="2 3">DSM 45348</strain>
    </source>
</reference>
<keyword evidence="1" id="KW-0732">Signal</keyword>
<comment type="caution">
    <text evidence="2">The sequence shown here is derived from an EMBL/GenBank/DDBJ whole genome shotgun (WGS) entry which is preliminary data.</text>
</comment>
<gene>
    <name evidence="2" type="ORF">CLV70_13643</name>
</gene>
<evidence type="ECO:0008006" key="4">
    <source>
        <dbReference type="Google" id="ProtNLM"/>
    </source>
</evidence>
<evidence type="ECO:0000313" key="2">
    <source>
        <dbReference type="EMBL" id="PRY19280.1"/>
    </source>
</evidence>